<keyword evidence="2" id="KW-0238">DNA-binding</keyword>
<protein>
    <submittedName>
        <fullName evidence="6">Transcriptional regulator</fullName>
    </submittedName>
</protein>
<keyword evidence="3" id="KW-0804">Transcription</keyword>
<dbReference type="EMBL" id="QCYG01000008">
    <property type="protein sequence ID" value="PVA05711.1"/>
    <property type="molecule type" value="Genomic_DNA"/>
</dbReference>
<dbReference type="RefSeq" id="WP_108641564.1">
    <property type="nucleotide sequence ID" value="NZ_QCYG01000008.1"/>
</dbReference>
<dbReference type="PANTHER" id="PTHR30146">
    <property type="entry name" value="LACI-RELATED TRANSCRIPTIONAL REPRESSOR"/>
    <property type="match status" value="1"/>
</dbReference>
<dbReference type="GO" id="GO:0000976">
    <property type="term" value="F:transcription cis-regulatory region binding"/>
    <property type="evidence" value="ECO:0007669"/>
    <property type="project" value="TreeGrafter"/>
</dbReference>
<dbReference type="InterPro" id="IPR000843">
    <property type="entry name" value="HTH_LacI"/>
</dbReference>
<gene>
    <name evidence="6" type="ORF">DC363_12820</name>
</gene>
<evidence type="ECO:0000256" key="3">
    <source>
        <dbReference type="ARBA" id="ARBA00023163"/>
    </source>
</evidence>
<organism evidence="6 7">
    <name type="scientific">Thalassorhabdomicrobium marinisediminis</name>
    <dbReference type="NCBI Taxonomy" id="2170577"/>
    <lineage>
        <taxon>Bacteria</taxon>
        <taxon>Pseudomonadati</taxon>
        <taxon>Pseudomonadota</taxon>
        <taxon>Alphaproteobacteria</taxon>
        <taxon>Rhodobacterales</taxon>
        <taxon>Paracoccaceae</taxon>
        <taxon>Thalassorhabdomicrobium</taxon>
    </lineage>
</organism>
<dbReference type="InterPro" id="IPR046335">
    <property type="entry name" value="LacI/GalR-like_sensor"/>
</dbReference>
<keyword evidence="1" id="KW-0805">Transcription regulation</keyword>
<evidence type="ECO:0000256" key="1">
    <source>
        <dbReference type="ARBA" id="ARBA00023015"/>
    </source>
</evidence>
<dbReference type="CDD" id="cd01392">
    <property type="entry name" value="HTH_LacI"/>
    <property type="match status" value="1"/>
</dbReference>
<dbReference type="PANTHER" id="PTHR30146:SF109">
    <property type="entry name" value="HTH-TYPE TRANSCRIPTIONAL REGULATOR GALS"/>
    <property type="match status" value="1"/>
</dbReference>
<feature type="domain" description="HTH lacI-type" evidence="5">
    <location>
        <begin position="5"/>
        <end position="59"/>
    </location>
</feature>
<dbReference type="Gene3D" id="1.10.260.40">
    <property type="entry name" value="lambda repressor-like DNA-binding domains"/>
    <property type="match status" value="1"/>
</dbReference>
<evidence type="ECO:0000313" key="6">
    <source>
        <dbReference type="EMBL" id="PVA05711.1"/>
    </source>
</evidence>
<dbReference type="Pfam" id="PF00356">
    <property type="entry name" value="LacI"/>
    <property type="match status" value="1"/>
</dbReference>
<dbReference type="Pfam" id="PF13377">
    <property type="entry name" value="Peripla_BP_3"/>
    <property type="match status" value="1"/>
</dbReference>
<dbReference type="AlphaFoldDB" id="A0A2T7FU66"/>
<dbReference type="SMART" id="SM00354">
    <property type="entry name" value="HTH_LACI"/>
    <property type="match status" value="1"/>
</dbReference>
<dbReference type="GO" id="GO:0003700">
    <property type="term" value="F:DNA-binding transcription factor activity"/>
    <property type="evidence" value="ECO:0007669"/>
    <property type="project" value="TreeGrafter"/>
</dbReference>
<dbReference type="Proteomes" id="UP000244817">
    <property type="component" value="Unassembled WGS sequence"/>
</dbReference>
<dbReference type="Gene3D" id="3.40.50.2300">
    <property type="match status" value="2"/>
</dbReference>
<dbReference type="SUPFAM" id="SSF53822">
    <property type="entry name" value="Periplasmic binding protein-like I"/>
    <property type="match status" value="1"/>
</dbReference>
<dbReference type="SUPFAM" id="SSF47413">
    <property type="entry name" value="lambda repressor-like DNA-binding domains"/>
    <property type="match status" value="1"/>
</dbReference>
<reference evidence="6 7" key="1">
    <citation type="submission" date="2018-04" db="EMBL/GenBank/DDBJ databases">
        <title>Pelagivirga bohaiensis gen. nov., sp. nov., a bacterium isolated from the Bohai Sea.</title>
        <authorList>
            <person name="Ji X."/>
        </authorList>
    </citation>
    <scope>NUCLEOTIDE SEQUENCE [LARGE SCALE GENOMIC DNA]</scope>
    <source>
        <strain evidence="6 7">BH-SD16</strain>
    </source>
</reference>
<feature type="region of interest" description="Disordered" evidence="4">
    <location>
        <begin position="345"/>
        <end position="367"/>
    </location>
</feature>
<evidence type="ECO:0000313" key="7">
    <source>
        <dbReference type="Proteomes" id="UP000244817"/>
    </source>
</evidence>
<dbReference type="OrthoDB" id="234496at2"/>
<evidence type="ECO:0000259" key="5">
    <source>
        <dbReference type="PROSITE" id="PS50932"/>
    </source>
</evidence>
<name>A0A2T7FU66_9RHOB</name>
<comment type="caution">
    <text evidence="6">The sequence shown here is derived from an EMBL/GenBank/DDBJ whole genome shotgun (WGS) entry which is preliminary data.</text>
</comment>
<sequence length="367" mass="39674">MVQSATIKDVAQRAGCGVATVSRVLNQTGPASAKMREKVMVAVKELDFHFSEVGRSLQSSTTRTIGCVVPSIENPVYADAVQGAQEVCLDAGYQMLLICTNYNAEMETHAIRTLISKQVDGIILTVGDVNNSEGLDLLRSRKVPYSLLYNTAPEGQISWAVDDHAAAAKVASVFHDNKHKHTGFLGLDFLSSDRARQRFEGFAEGCASHNMTPPALLEVDDDSDDLTPRLEAFLKQHPNITGIFASNDYRALATIRSARQLSIDVPRDLSIIGFDGIKVGQMIDPTLATIATEPRALGAGASKTILSMIDGSTPPELPSMDQTFSFRDGGSLTPLVAESEDDGKVAAFPSSNDQTHRQVKIQQERPQ</sequence>
<dbReference type="InterPro" id="IPR010982">
    <property type="entry name" value="Lambda_DNA-bd_dom_sf"/>
</dbReference>
<accession>A0A2T7FU66</accession>
<dbReference type="PROSITE" id="PS50932">
    <property type="entry name" value="HTH_LACI_2"/>
    <property type="match status" value="1"/>
</dbReference>
<proteinExistence type="predicted"/>
<evidence type="ECO:0000256" key="2">
    <source>
        <dbReference type="ARBA" id="ARBA00023125"/>
    </source>
</evidence>
<evidence type="ECO:0000256" key="4">
    <source>
        <dbReference type="SAM" id="MobiDB-lite"/>
    </source>
</evidence>
<dbReference type="InterPro" id="IPR028082">
    <property type="entry name" value="Peripla_BP_I"/>
</dbReference>
<keyword evidence="7" id="KW-1185">Reference proteome</keyword>